<accession>B9M6X0</accession>
<dbReference type="SMART" id="SM00609">
    <property type="entry name" value="VIT"/>
    <property type="match status" value="1"/>
</dbReference>
<gene>
    <name evidence="4" type="ordered locus">Geob_3650</name>
</gene>
<feature type="domain" description="VWFA" evidence="2">
    <location>
        <begin position="307"/>
        <end position="473"/>
    </location>
</feature>
<dbReference type="RefSeq" id="WP_012648717.1">
    <property type="nucleotide sequence ID" value="NC_011979.1"/>
</dbReference>
<evidence type="ECO:0000313" key="5">
    <source>
        <dbReference type="Proteomes" id="UP000007721"/>
    </source>
</evidence>
<dbReference type="Proteomes" id="UP000007721">
    <property type="component" value="Chromosome"/>
</dbReference>
<evidence type="ECO:0000259" key="2">
    <source>
        <dbReference type="PROSITE" id="PS50234"/>
    </source>
</evidence>
<keyword evidence="1" id="KW-0732">Signal</keyword>
<dbReference type="eggNOG" id="COG2304">
    <property type="taxonomic scope" value="Bacteria"/>
</dbReference>
<dbReference type="EMBL" id="CP001390">
    <property type="protein sequence ID" value="ACM21991.1"/>
    <property type="molecule type" value="Genomic_DNA"/>
</dbReference>
<dbReference type="InterPro" id="IPR002035">
    <property type="entry name" value="VWF_A"/>
</dbReference>
<evidence type="ECO:0000313" key="4">
    <source>
        <dbReference type="EMBL" id="ACM21991.1"/>
    </source>
</evidence>
<dbReference type="InterPro" id="IPR036465">
    <property type="entry name" value="vWFA_dom_sf"/>
</dbReference>
<evidence type="ECO:0000259" key="3">
    <source>
        <dbReference type="PROSITE" id="PS51468"/>
    </source>
</evidence>
<feature type="chain" id="PRO_5002888767" evidence="1">
    <location>
        <begin position="24"/>
        <end position="665"/>
    </location>
</feature>
<keyword evidence="5" id="KW-1185">Reference proteome</keyword>
<dbReference type="KEGG" id="geo:Geob_3650"/>
<proteinExistence type="predicted"/>
<feature type="signal peptide" evidence="1">
    <location>
        <begin position="1"/>
        <end position="23"/>
    </location>
</feature>
<dbReference type="InterPro" id="IPR013694">
    <property type="entry name" value="VIT"/>
</dbReference>
<dbReference type="PANTHER" id="PTHR45737">
    <property type="entry name" value="VON WILLEBRAND FACTOR A DOMAIN-CONTAINING PROTEIN 5A"/>
    <property type="match status" value="1"/>
</dbReference>
<protein>
    <submittedName>
        <fullName evidence="4">PEP motif-containing protein, putative exosortase substrate</fullName>
    </submittedName>
</protein>
<dbReference type="PROSITE" id="PS51468">
    <property type="entry name" value="VIT"/>
    <property type="match status" value="1"/>
</dbReference>
<dbReference type="STRING" id="316067.Geob_3650"/>
<dbReference type="PANTHER" id="PTHR45737:SF6">
    <property type="entry name" value="VON WILLEBRAND FACTOR A DOMAIN-CONTAINING PROTEIN 5A"/>
    <property type="match status" value="1"/>
</dbReference>
<dbReference type="Pfam" id="PF08487">
    <property type="entry name" value="VIT"/>
    <property type="match status" value="1"/>
</dbReference>
<reference evidence="4 5" key="1">
    <citation type="submission" date="2009-01" db="EMBL/GenBank/DDBJ databases">
        <title>Complete sequence of Geobacter sp. FRC-32.</title>
        <authorList>
            <consortium name="US DOE Joint Genome Institute"/>
            <person name="Lucas S."/>
            <person name="Copeland A."/>
            <person name="Lapidus A."/>
            <person name="Glavina del Rio T."/>
            <person name="Dalin E."/>
            <person name="Tice H."/>
            <person name="Bruce D."/>
            <person name="Goodwin L."/>
            <person name="Pitluck S."/>
            <person name="Saunders E."/>
            <person name="Brettin T."/>
            <person name="Detter J.C."/>
            <person name="Han C."/>
            <person name="Larimer F."/>
            <person name="Land M."/>
            <person name="Hauser L."/>
            <person name="Kyrpides N."/>
            <person name="Ovchinnikova G."/>
            <person name="Kostka J."/>
            <person name="Richardson P."/>
        </authorList>
    </citation>
    <scope>NUCLEOTIDE SEQUENCE [LARGE SCALE GENOMIC DNA]</scope>
    <source>
        <strain evidence="5">DSM 22248 / JCM 15807 / FRC-32</strain>
    </source>
</reference>
<organism evidence="4 5">
    <name type="scientific">Geotalea daltonii (strain DSM 22248 / JCM 15807 / FRC-32)</name>
    <name type="common">Geobacter daltonii</name>
    <dbReference type="NCBI Taxonomy" id="316067"/>
    <lineage>
        <taxon>Bacteria</taxon>
        <taxon>Pseudomonadati</taxon>
        <taxon>Thermodesulfobacteriota</taxon>
        <taxon>Desulfuromonadia</taxon>
        <taxon>Geobacterales</taxon>
        <taxon>Geobacteraceae</taxon>
        <taxon>Geotalea</taxon>
    </lineage>
</organism>
<dbReference type="HOGENOM" id="CLU_011139_1_0_7"/>
<dbReference type="Pfam" id="PF13768">
    <property type="entry name" value="VWA_3"/>
    <property type="match status" value="1"/>
</dbReference>
<sequence>MKTKLLALVCLISSLIPQMPAHASSENGGDKTLSPYFFIEHGDPAVDRLPLKNTDVKVTINGVIADVTVTQKYVNNGTRPINARYCFPASTRASVHGMKMTVGKRVVTARIKEKEAAKAEFVKAKAEGKSASLLEEQRPNVFSMSLANIMPRDEVQIELHYAELLVPTDGTYEFVYPTVVGPRYSNQKEADAPERDKWVKSPYLKEGKTPATAFNINVFLSTSIPIQEVVSPSHKVDLSWLDKSMVTAALVKSGGFAANRDFILKYRLAGKEIQSGLMLYQGEKENFFLLMVQPPEKVQAAEILPREYIFVLDVSGSMHGFPLDTAKTLIRDLIGNLRPTDTFNLVLFAGGSQVMDPSSIPATSENITKAIRLIDSQQGGGGTELAAALNKALSLPREKGKARTAVIITDGFISAERESFKLISENLDTTNVFSFGIGSSINRYLVDGIAQAGQGESFVVTKPEEAKEASDRFRKYVASPLLTGVHVKFKEFEAYNVEPATIPDLFAQRPLVLYGKWRGKPIGEIELTGKTAAGKYTRTFYVKETKPLSDHAPLKYLWARSRIARLSNYNVQGENSDTRREVTNLGLDYNLLTPYTSFIAVLEEVRNKEGAADNVDQPLPLPAGVSNLAVGCTSVPEPGLTVLFIVVAAALLGLERYRRQGKVIK</sequence>
<feature type="domain" description="VIT" evidence="3">
    <location>
        <begin position="35"/>
        <end position="163"/>
    </location>
</feature>
<dbReference type="Gene3D" id="3.40.50.410">
    <property type="entry name" value="von Willebrand factor, type A domain"/>
    <property type="match status" value="1"/>
</dbReference>
<name>B9M6X0_GEODF</name>
<evidence type="ECO:0000256" key="1">
    <source>
        <dbReference type="SAM" id="SignalP"/>
    </source>
</evidence>
<dbReference type="SUPFAM" id="SSF53300">
    <property type="entry name" value="vWA-like"/>
    <property type="match status" value="1"/>
</dbReference>
<dbReference type="AlphaFoldDB" id="B9M6X0"/>
<dbReference type="SMART" id="SM00327">
    <property type="entry name" value="VWA"/>
    <property type="match status" value="1"/>
</dbReference>
<dbReference type="PROSITE" id="PS50234">
    <property type="entry name" value="VWFA"/>
    <property type="match status" value="1"/>
</dbReference>